<dbReference type="InterPro" id="IPR006597">
    <property type="entry name" value="Sel1-like"/>
</dbReference>
<organism evidence="1 2">
    <name type="scientific">Pseudoalteromonas fenneropenaei</name>
    <dbReference type="NCBI Taxonomy" id="1737459"/>
    <lineage>
        <taxon>Bacteria</taxon>
        <taxon>Pseudomonadati</taxon>
        <taxon>Pseudomonadota</taxon>
        <taxon>Gammaproteobacteria</taxon>
        <taxon>Alteromonadales</taxon>
        <taxon>Pseudoalteromonadaceae</taxon>
        <taxon>Pseudoalteromonas</taxon>
    </lineage>
</organism>
<dbReference type="PANTHER" id="PTHR11102">
    <property type="entry name" value="SEL-1-LIKE PROTEIN"/>
    <property type="match status" value="1"/>
</dbReference>
<dbReference type="SUPFAM" id="SSF81901">
    <property type="entry name" value="HCP-like"/>
    <property type="match status" value="1"/>
</dbReference>
<name>A0ABV7CM15_9GAMM</name>
<dbReference type="Gene3D" id="1.25.40.10">
    <property type="entry name" value="Tetratricopeptide repeat domain"/>
    <property type="match status" value="1"/>
</dbReference>
<dbReference type="PROSITE" id="PS51257">
    <property type="entry name" value="PROKAR_LIPOPROTEIN"/>
    <property type="match status" value="1"/>
</dbReference>
<dbReference type="InterPro" id="IPR050767">
    <property type="entry name" value="Sel1_AlgK"/>
</dbReference>
<accession>A0ABV7CM15</accession>
<dbReference type="EMBL" id="JBHRSD010000023">
    <property type="protein sequence ID" value="MFC3033588.1"/>
    <property type="molecule type" value="Genomic_DNA"/>
</dbReference>
<proteinExistence type="predicted"/>
<protein>
    <submittedName>
        <fullName evidence="1">Tetratricopeptide repeat protein</fullName>
    </submittedName>
</protein>
<dbReference type="InterPro" id="IPR011990">
    <property type="entry name" value="TPR-like_helical_dom_sf"/>
</dbReference>
<keyword evidence="2" id="KW-1185">Reference proteome</keyword>
<gene>
    <name evidence="1" type="ORF">ACFOEE_13755</name>
</gene>
<reference evidence="2" key="1">
    <citation type="journal article" date="2019" name="Int. J. Syst. Evol. Microbiol.">
        <title>The Global Catalogue of Microorganisms (GCM) 10K type strain sequencing project: providing services to taxonomists for standard genome sequencing and annotation.</title>
        <authorList>
            <consortium name="The Broad Institute Genomics Platform"/>
            <consortium name="The Broad Institute Genome Sequencing Center for Infectious Disease"/>
            <person name="Wu L."/>
            <person name="Ma J."/>
        </authorList>
    </citation>
    <scope>NUCLEOTIDE SEQUENCE [LARGE SCALE GENOMIC DNA]</scope>
    <source>
        <strain evidence="2">KCTC 42730</strain>
    </source>
</reference>
<dbReference type="PANTHER" id="PTHR11102:SF160">
    <property type="entry name" value="ERAD-ASSOCIATED E3 UBIQUITIN-PROTEIN LIGASE COMPONENT HRD3"/>
    <property type="match status" value="1"/>
</dbReference>
<dbReference type="Pfam" id="PF08238">
    <property type="entry name" value="Sel1"/>
    <property type="match status" value="4"/>
</dbReference>
<dbReference type="RefSeq" id="WP_377125242.1">
    <property type="nucleotide sequence ID" value="NZ_JBHRSD010000023.1"/>
</dbReference>
<comment type="caution">
    <text evidence="1">The sequence shown here is derived from an EMBL/GenBank/DDBJ whole genome shotgun (WGS) entry which is preliminary data.</text>
</comment>
<dbReference type="Proteomes" id="UP001595453">
    <property type="component" value="Unassembled WGS sequence"/>
</dbReference>
<dbReference type="SMART" id="SM00671">
    <property type="entry name" value="SEL1"/>
    <property type="match status" value="4"/>
</dbReference>
<sequence>MRLLLLGATFTLLTACGPTFDDAVKLQENGQYTEAATAFEKLATDGDLASMLKLIEWYDQKEPAKSFEWRLKAANKGDAFSQAVVGWAHDKGNDLPQNLKKPATAFEMYQKSAEQGLAAGQFYLGYAYDRGYGTPQDEKKALDWYKKSAAQEDSNALFILGNAISDGRLGLTANPITAIAYFCRAYRAGHDRAAPAIRAEWVNNILTPEYNQAVDNINSPQGVPGAYMYQGQRNDLIRMANRKKDNLEAAKSMGDEQIIKTHCN</sequence>
<evidence type="ECO:0000313" key="1">
    <source>
        <dbReference type="EMBL" id="MFC3033588.1"/>
    </source>
</evidence>
<evidence type="ECO:0000313" key="2">
    <source>
        <dbReference type="Proteomes" id="UP001595453"/>
    </source>
</evidence>